<evidence type="ECO:0000313" key="9">
    <source>
        <dbReference type="EMBL" id="MDK7243652.1"/>
    </source>
</evidence>
<dbReference type="GO" id="GO:0016979">
    <property type="term" value="F:lipoate-protein ligase activity"/>
    <property type="evidence" value="ECO:0007669"/>
    <property type="project" value="UniProtKB-EC"/>
</dbReference>
<dbReference type="SUPFAM" id="SSF82649">
    <property type="entry name" value="SufE/NifU"/>
    <property type="match status" value="1"/>
</dbReference>
<dbReference type="GO" id="GO:0009249">
    <property type="term" value="P:protein lipoylation"/>
    <property type="evidence" value="ECO:0007669"/>
    <property type="project" value="UniProtKB-ARBA"/>
</dbReference>
<dbReference type="AlphaFoldDB" id="A0AAW6YB29"/>
<keyword evidence="4 9" id="KW-0436">Ligase</keyword>
<evidence type="ECO:0000256" key="1">
    <source>
        <dbReference type="ARBA" id="ARBA00005085"/>
    </source>
</evidence>
<dbReference type="Gene3D" id="3.30.390.50">
    <property type="entry name" value="CO dehydrogenase flavoprotein, C-terminal domain"/>
    <property type="match status" value="1"/>
</dbReference>
<evidence type="ECO:0000256" key="4">
    <source>
        <dbReference type="ARBA" id="ARBA00022598"/>
    </source>
</evidence>
<dbReference type="EC" id="6.3.1.20" evidence="3"/>
<evidence type="ECO:0000256" key="7">
    <source>
        <dbReference type="ARBA" id="ARBA00048037"/>
    </source>
</evidence>
<reference evidence="9" key="1">
    <citation type="submission" date="2023-05" db="EMBL/GenBank/DDBJ databases">
        <title>Cataloging the Phylogenetic Diversity of Human Bladder Bacteria.</title>
        <authorList>
            <person name="Du J."/>
        </authorList>
    </citation>
    <scope>NUCLEOTIDE SEQUENCE</scope>
    <source>
        <strain evidence="9">UMB1050</strain>
    </source>
</reference>
<protein>
    <recommendedName>
        <fullName evidence="3">lipoate--protein ligase</fullName>
        <ecNumber evidence="3">6.3.1.20</ecNumber>
    </recommendedName>
</protein>
<comment type="pathway">
    <text evidence="2">Protein modification; protein lipoylation via exogenous pathway; protein N(6)-(lipoyl)lysine from lipoate: step 1/2.</text>
</comment>
<feature type="domain" description="Lipoate protein ligase C-terminal" evidence="8">
    <location>
        <begin position="1"/>
        <end position="80"/>
    </location>
</feature>
<gene>
    <name evidence="9" type="ORF">QP451_11650</name>
</gene>
<dbReference type="Proteomes" id="UP001236303">
    <property type="component" value="Unassembled WGS sequence"/>
</dbReference>
<comment type="catalytic activity">
    <reaction evidence="7">
        <text>L-lysyl-[lipoyl-carrier protein] + (R)-lipoate + ATP = N(6)-[(R)-lipoyl]-L-lysyl-[lipoyl-carrier protein] + AMP + diphosphate + H(+)</text>
        <dbReference type="Rhea" id="RHEA:49288"/>
        <dbReference type="Rhea" id="RHEA-COMP:10500"/>
        <dbReference type="Rhea" id="RHEA-COMP:10502"/>
        <dbReference type="ChEBI" id="CHEBI:15378"/>
        <dbReference type="ChEBI" id="CHEBI:29969"/>
        <dbReference type="ChEBI" id="CHEBI:30616"/>
        <dbReference type="ChEBI" id="CHEBI:33019"/>
        <dbReference type="ChEBI" id="CHEBI:83088"/>
        <dbReference type="ChEBI" id="CHEBI:83099"/>
        <dbReference type="ChEBI" id="CHEBI:456215"/>
        <dbReference type="EC" id="6.3.1.20"/>
    </reaction>
</comment>
<comment type="pathway">
    <text evidence="1">Protein modification; protein lipoylation via exogenous pathway; protein N(6)-(lipoyl)lysine from lipoate: step 2/2.</text>
</comment>
<organism evidence="9 10">
    <name type="scientific">Neisseria subflava</name>
    <dbReference type="NCBI Taxonomy" id="28449"/>
    <lineage>
        <taxon>Bacteria</taxon>
        <taxon>Pseudomonadati</taxon>
        <taxon>Pseudomonadota</taxon>
        <taxon>Betaproteobacteria</taxon>
        <taxon>Neisseriales</taxon>
        <taxon>Neisseriaceae</taxon>
        <taxon>Neisseria</taxon>
    </lineage>
</organism>
<evidence type="ECO:0000256" key="2">
    <source>
        <dbReference type="ARBA" id="ARBA00005124"/>
    </source>
</evidence>
<evidence type="ECO:0000256" key="6">
    <source>
        <dbReference type="ARBA" id="ARBA00022840"/>
    </source>
</evidence>
<dbReference type="Pfam" id="PF10437">
    <property type="entry name" value="Lip_prot_lig_C"/>
    <property type="match status" value="1"/>
</dbReference>
<feature type="non-terminal residue" evidence="9">
    <location>
        <position position="82"/>
    </location>
</feature>
<name>A0AAW6YB29_NEISU</name>
<proteinExistence type="predicted"/>
<sequence>YNVHRSTKFTSGKVEIFANVVQSKIENIKIYGDFFGIEDVAAVEEVLKGVKYEREDVLNALENLDISRYFAGISQEEIAEAV</sequence>
<evidence type="ECO:0000313" key="10">
    <source>
        <dbReference type="Proteomes" id="UP001236303"/>
    </source>
</evidence>
<evidence type="ECO:0000256" key="3">
    <source>
        <dbReference type="ARBA" id="ARBA00012367"/>
    </source>
</evidence>
<dbReference type="InterPro" id="IPR019491">
    <property type="entry name" value="Lipoate_protein_ligase_C"/>
</dbReference>
<feature type="non-terminal residue" evidence="9">
    <location>
        <position position="1"/>
    </location>
</feature>
<evidence type="ECO:0000259" key="8">
    <source>
        <dbReference type="Pfam" id="PF10437"/>
    </source>
</evidence>
<comment type="caution">
    <text evidence="9">The sequence shown here is derived from an EMBL/GenBank/DDBJ whole genome shotgun (WGS) entry which is preliminary data.</text>
</comment>
<keyword evidence="5" id="KW-0547">Nucleotide-binding</keyword>
<accession>A0AAW6YB29</accession>
<evidence type="ECO:0000256" key="5">
    <source>
        <dbReference type="ARBA" id="ARBA00022741"/>
    </source>
</evidence>
<dbReference type="GO" id="GO:0005524">
    <property type="term" value="F:ATP binding"/>
    <property type="evidence" value="ECO:0007669"/>
    <property type="project" value="UniProtKB-KW"/>
</dbReference>
<dbReference type="EMBL" id="JASOPA010000159">
    <property type="protein sequence ID" value="MDK7243652.1"/>
    <property type="molecule type" value="Genomic_DNA"/>
</dbReference>
<keyword evidence="6" id="KW-0067">ATP-binding</keyword>